<protein>
    <submittedName>
        <fullName evidence="6">Prohead protease/major capsid protein fusion protein</fullName>
        <ecNumber evidence="6">3.4.-.-</ecNumber>
    </submittedName>
</protein>
<dbReference type="GO" id="GO:0006508">
    <property type="term" value="P:proteolysis"/>
    <property type="evidence" value="ECO:0007669"/>
    <property type="project" value="UniProtKB-KW"/>
</dbReference>
<feature type="region of interest" description="Disordered" evidence="4">
    <location>
        <begin position="186"/>
        <end position="221"/>
    </location>
</feature>
<comment type="caution">
    <text evidence="6">The sequence shown here is derived from an EMBL/GenBank/DDBJ whole genome shotgun (WGS) entry which is preliminary data.</text>
</comment>
<dbReference type="NCBIfam" id="NF045541">
    <property type="entry name" value="scaf_prot_MCP2"/>
    <property type="match status" value="1"/>
</dbReference>
<keyword evidence="7" id="KW-1185">Reference proteome</keyword>
<dbReference type="Pfam" id="PF25209">
    <property type="entry name" value="Phage_capsid_4"/>
    <property type="match status" value="1"/>
</dbReference>
<evidence type="ECO:0000256" key="4">
    <source>
        <dbReference type="SAM" id="MobiDB-lite"/>
    </source>
</evidence>
<name>A0ABW4YAC2_9GAMM</name>
<evidence type="ECO:0000256" key="1">
    <source>
        <dbReference type="ARBA" id="ARBA00022612"/>
    </source>
</evidence>
<feature type="domain" description="Prohead serine protease" evidence="5">
    <location>
        <begin position="67"/>
        <end position="166"/>
    </location>
</feature>
<feature type="region of interest" description="Disordered" evidence="4">
    <location>
        <begin position="288"/>
        <end position="307"/>
    </location>
</feature>
<accession>A0ABW4YAC2</accession>
<dbReference type="RefSeq" id="WP_386026979.1">
    <property type="nucleotide sequence ID" value="NZ_JBHUHX010000031.1"/>
</dbReference>
<keyword evidence="3 6" id="KW-0378">Hydrolase</keyword>
<dbReference type="EMBL" id="JBHUHX010000031">
    <property type="protein sequence ID" value="MFD2112577.1"/>
    <property type="molecule type" value="Genomic_DNA"/>
</dbReference>
<evidence type="ECO:0000256" key="2">
    <source>
        <dbReference type="ARBA" id="ARBA00022670"/>
    </source>
</evidence>
<dbReference type="InterPro" id="IPR054613">
    <property type="entry name" value="Peptidase_S78_dom"/>
</dbReference>
<evidence type="ECO:0000313" key="7">
    <source>
        <dbReference type="Proteomes" id="UP001597337"/>
    </source>
</evidence>
<organism evidence="6 7">
    <name type="scientific">Thiorhodococcus fuscus</name>
    <dbReference type="NCBI Taxonomy" id="527200"/>
    <lineage>
        <taxon>Bacteria</taxon>
        <taxon>Pseudomonadati</taxon>
        <taxon>Pseudomonadota</taxon>
        <taxon>Gammaproteobacteria</taxon>
        <taxon>Chromatiales</taxon>
        <taxon>Chromatiaceae</taxon>
        <taxon>Thiorhodococcus</taxon>
    </lineage>
</organism>
<dbReference type="EC" id="3.4.-.-" evidence="6"/>
<dbReference type="Proteomes" id="UP001597337">
    <property type="component" value="Unassembled WGS sequence"/>
</dbReference>
<sequence>MAMKRQRIEGPLVARSATIESSDAEKRTIRVSFSSELPVLRASWWDDPWLETLGHDDGEADLERLNANAPVLYNHDRWDRDNRIGVVENAWIDKGRGYADIRISQRADVEGIWQDIRDGILTNVSVGYSINERTLTKAGKDGPDAYRVTSWTPLEISLVDIPADHTVGVGRSKGGSGERFRVIDLPEQPGSTERGTVMADEAEDNGTPETKETRQQSNNPVNLDEVRATAKREAIEQDRARRTAIAELCAPLRARHGFISEIESRAVAGDMTADQVSVEILRKLGEGAEPLGFDPTPDAQSRCSAGDDQIDKRRTAALDWLLVRSNQPVIQLDDGKSRRIDLSGNPFRGATLLQIAERSLRAIGINPDGMDKLAIVGRAFQSTSDFPVLLEEAIHKTLLNAYRTAPDTWSRFCKTGTASDFRAQNRYRVGSIGNYDTLGEHGEFKRKAIPDGERSSITIGTRGNIIGVTRQVIINDDLGALTDLAMWLGRAGKRTIEASVYSALAENGGAGPTMNDGKALFHADHGNVEATTVGAPSMATFEASRIKMAQQMDISGLDYLDIRPSIWLGPLGLGGEARTVNDAQYDPDTASKLQRPNKVRGIVSDIIDTPRLSGTPWYLFADPMDAAVLEVAFLDGQQEPYTETKDGWDVDGAEIKARLDFGVAAVDYRGAIKNNGA</sequence>
<evidence type="ECO:0000256" key="3">
    <source>
        <dbReference type="ARBA" id="ARBA00022801"/>
    </source>
</evidence>
<evidence type="ECO:0000313" key="6">
    <source>
        <dbReference type="EMBL" id="MFD2112577.1"/>
    </source>
</evidence>
<reference evidence="7" key="1">
    <citation type="journal article" date="2019" name="Int. J. Syst. Evol. Microbiol.">
        <title>The Global Catalogue of Microorganisms (GCM) 10K type strain sequencing project: providing services to taxonomists for standard genome sequencing and annotation.</title>
        <authorList>
            <consortium name="The Broad Institute Genomics Platform"/>
            <consortium name="The Broad Institute Genome Sequencing Center for Infectious Disease"/>
            <person name="Wu L."/>
            <person name="Ma J."/>
        </authorList>
    </citation>
    <scope>NUCLEOTIDE SEQUENCE [LARGE SCALE GENOMIC DNA]</scope>
    <source>
        <strain evidence="7">KACC 12597</strain>
    </source>
</reference>
<keyword evidence="2 6" id="KW-0645">Protease</keyword>
<gene>
    <name evidence="6" type="ORF">ACFSJC_12070</name>
</gene>
<proteinExistence type="predicted"/>
<dbReference type="GO" id="GO:0008233">
    <property type="term" value="F:peptidase activity"/>
    <property type="evidence" value="ECO:0007669"/>
    <property type="project" value="UniProtKB-KW"/>
</dbReference>
<evidence type="ECO:0000259" key="5">
    <source>
        <dbReference type="Pfam" id="PF04586"/>
    </source>
</evidence>
<dbReference type="Pfam" id="PF04586">
    <property type="entry name" value="Peptidase_S78"/>
    <property type="match status" value="1"/>
</dbReference>
<keyword evidence="1" id="KW-1188">Viral release from host cell</keyword>